<feature type="region of interest" description="Disordered" evidence="1">
    <location>
        <begin position="27"/>
        <end position="117"/>
    </location>
</feature>
<feature type="compositionally biased region" description="Basic and acidic residues" evidence="1">
    <location>
        <begin position="94"/>
        <end position="103"/>
    </location>
</feature>
<feature type="transmembrane region" description="Helical" evidence="2">
    <location>
        <begin position="6"/>
        <end position="23"/>
    </location>
</feature>
<gene>
    <name evidence="3" type="ORF">DRW41_18365</name>
</gene>
<evidence type="ECO:0000313" key="4">
    <source>
        <dbReference type="Proteomes" id="UP000257144"/>
    </source>
</evidence>
<evidence type="ECO:0000256" key="1">
    <source>
        <dbReference type="SAM" id="MobiDB-lite"/>
    </source>
</evidence>
<evidence type="ECO:0000256" key="2">
    <source>
        <dbReference type="SAM" id="Phobius"/>
    </source>
</evidence>
<dbReference type="RefSeq" id="WP_115453485.1">
    <property type="nucleotide sequence ID" value="NZ_QNQT01000010.1"/>
</dbReference>
<reference evidence="3 4" key="1">
    <citation type="submission" date="2018-07" db="EMBL/GenBank/DDBJ databases">
        <title>Bacillus sp. YLB-04 draft genome sequence.</title>
        <authorList>
            <person name="Yu L."/>
            <person name="Tang X."/>
        </authorList>
    </citation>
    <scope>NUCLEOTIDE SEQUENCE [LARGE SCALE GENOMIC DNA]</scope>
    <source>
        <strain evidence="3 4">YLB-04</strain>
    </source>
</reference>
<dbReference type="EMBL" id="QNQT01000010">
    <property type="protein sequence ID" value="RDU35421.1"/>
    <property type="molecule type" value="Genomic_DNA"/>
</dbReference>
<organism evidence="3 4">
    <name type="scientific">Neobacillus piezotolerans</name>
    <dbReference type="NCBI Taxonomy" id="2259171"/>
    <lineage>
        <taxon>Bacteria</taxon>
        <taxon>Bacillati</taxon>
        <taxon>Bacillota</taxon>
        <taxon>Bacilli</taxon>
        <taxon>Bacillales</taxon>
        <taxon>Bacillaceae</taxon>
        <taxon>Neobacillus</taxon>
    </lineage>
</organism>
<dbReference type="AlphaFoldDB" id="A0A3D8GM35"/>
<comment type="caution">
    <text evidence="3">The sequence shown here is derived from an EMBL/GenBank/DDBJ whole genome shotgun (WGS) entry which is preliminary data.</text>
</comment>
<protein>
    <submittedName>
        <fullName evidence="3">Uncharacterized protein</fullName>
    </submittedName>
</protein>
<keyword evidence="4" id="KW-1185">Reference proteome</keyword>
<feature type="compositionally biased region" description="Basic and acidic residues" evidence="1">
    <location>
        <begin position="39"/>
        <end position="68"/>
    </location>
</feature>
<proteinExistence type="predicted"/>
<accession>A0A3D8GM35</accession>
<evidence type="ECO:0000313" key="3">
    <source>
        <dbReference type="EMBL" id="RDU35421.1"/>
    </source>
</evidence>
<dbReference type="OrthoDB" id="1798639at2"/>
<name>A0A3D8GM35_9BACI</name>
<keyword evidence="2" id="KW-0472">Membrane</keyword>
<keyword evidence="2" id="KW-1133">Transmembrane helix</keyword>
<keyword evidence="2" id="KW-0812">Transmembrane</keyword>
<dbReference type="Proteomes" id="UP000257144">
    <property type="component" value="Unassembled WGS sequence"/>
</dbReference>
<sequence>MERLFENPILLFVIIAFVSSMFSKLKGKDENRRPGRLPELARELQERYGEAAKPDQKGMDRRPARRQDSSTVTLSGKGEAAREAVNPSPLQDNAVEKSGDTGRRIVQNPGKGVGENLSIEPVTEKNLADAVVWAEILGPPRSKKPYYKR</sequence>